<keyword evidence="11 14" id="KW-0503">Monooxygenase</keyword>
<evidence type="ECO:0000256" key="11">
    <source>
        <dbReference type="ARBA" id="ARBA00023033"/>
    </source>
</evidence>
<evidence type="ECO:0000256" key="4">
    <source>
        <dbReference type="ARBA" id="ARBA00010617"/>
    </source>
</evidence>
<keyword evidence="6" id="KW-0812">Transmembrane</keyword>
<comment type="pathway">
    <text evidence="3">Secondary metabolite biosynthesis.</text>
</comment>
<dbReference type="GO" id="GO:0016705">
    <property type="term" value="F:oxidoreductase activity, acting on paired donors, with incorporation or reduction of molecular oxygen"/>
    <property type="evidence" value="ECO:0007669"/>
    <property type="project" value="InterPro"/>
</dbReference>
<dbReference type="AlphaFoldDB" id="A0A2H3JDV9"/>
<evidence type="ECO:0000256" key="9">
    <source>
        <dbReference type="ARBA" id="ARBA00023002"/>
    </source>
</evidence>
<dbReference type="InterPro" id="IPR050364">
    <property type="entry name" value="Cytochrome_P450_fung"/>
</dbReference>
<dbReference type="OrthoDB" id="2789670at2759"/>
<dbReference type="InterPro" id="IPR001128">
    <property type="entry name" value="Cyt_P450"/>
</dbReference>
<keyword evidence="8" id="KW-1133">Transmembrane helix</keyword>
<evidence type="ECO:0000256" key="10">
    <source>
        <dbReference type="ARBA" id="ARBA00023004"/>
    </source>
</evidence>
<dbReference type="InterPro" id="IPR036396">
    <property type="entry name" value="Cyt_P450_sf"/>
</dbReference>
<comment type="subcellular location">
    <subcellularLocation>
        <location evidence="2">Membrane</location>
        <topology evidence="2">Single-pass membrane protein</topology>
    </subcellularLocation>
</comment>
<dbReference type="GO" id="GO:0004497">
    <property type="term" value="F:monooxygenase activity"/>
    <property type="evidence" value="ECO:0007669"/>
    <property type="project" value="UniProtKB-KW"/>
</dbReference>
<dbReference type="InterPro" id="IPR017972">
    <property type="entry name" value="Cyt_P450_CS"/>
</dbReference>
<comment type="cofactor">
    <cofactor evidence="1 13">
        <name>heme</name>
        <dbReference type="ChEBI" id="CHEBI:30413"/>
    </cofactor>
</comment>
<dbReference type="CDD" id="cd11065">
    <property type="entry name" value="CYP64-like"/>
    <property type="match status" value="1"/>
</dbReference>
<evidence type="ECO:0000256" key="3">
    <source>
        <dbReference type="ARBA" id="ARBA00005179"/>
    </source>
</evidence>
<dbReference type="GO" id="GO:0020037">
    <property type="term" value="F:heme binding"/>
    <property type="evidence" value="ECO:0007669"/>
    <property type="project" value="InterPro"/>
</dbReference>
<evidence type="ECO:0000313" key="16">
    <source>
        <dbReference type="Proteomes" id="UP000218811"/>
    </source>
</evidence>
<dbReference type="PANTHER" id="PTHR46300:SF7">
    <property type="entry name" value="P450, PUTATIVE (EUROFUNG)-RELATED"/>
    <property type="match status" value="1"/>
</dbReference>
<proteinExistence type="inferred from homology"/>
<keyword evidence="10 13" id="KW-0408">Iron</keyword>
<evidence type="ECO:0000256" key="12">
    <source>
        <dbReference type="ARBA" id="ARBA00023136"/>
    </source>
</evidence>
<dbReference type="PANTHER" id="PTHR46300">
    <property type="entry name" value="P450, PUTATIVE (EUROFUNG)-RELATED-RELATED"/>
    <property type="match status" value="1"/>
</dbReference>
<keyword evidence="7 13" id="KW-0479">Metal-binding</keyword>
<evidence type="ECO:0000256" key="1">
    <source>
        <dbReference type="ARBA" id="ARBA00001971"/>
    </source>
</evidence>
<dbReference type="OMA" id="FTMRPHP"/>
<gene>
    <name evidence="15" type="ORF">WOLCODRAFT_106695</name>
</gene>
<dbReference type="InterPro" id="IPR002401">
    <property type="entry name" value="Cyt_P450_E_grp-I"/>
</dbReference>
<keyword evidence="9 14" id="KW-0560">Oxidoreductase</keyword>
<dbReference type="PRINTS" id="PR00463">
    <property type="entry name" value="EP450I"/>
</dbReference>
<dbReference type="GO" id="GO:0005506">
    <property type="term" value="F:iron ion binding"/>
    <property type="evidence" value="ECO:0007669"/>
    <property type="project" value="InterPro"/>
</dbReference>
<dbReference type="STRING" id="742152.A0A2H3JDV9"/>
<name>A0A2H3JDV9_WOLCO</name>
<feature type="binding site" description="axial binding residue" evidence="13">
    <location>
        <position position="399"/>
    </location>
    <ligand>
        <name>heme</name>
        <dbReference type="ChEBI" id="CHEBI:30413"/>
    </ligand>
    <ligandPart>
        <name>Fe</name>
        <dbReference type="ChEBI" id="CHEBI:18248"/>
    </ligandPart>
</feature>
<keyword evidence="12" id="KW-0472">Membrane</keyword>
<dbReference type="Proteomes" id="UP000218811">
    <property type="component" value="Unassembled WGS sequence"/>
</dbReference>
<dbReference type="GO" id="GO:0016020">
    <property type="term" value="C:membrane"/>
    <property type="evidence" value="ECO:0007669"/>
    <property type="project" value="UniProtKB-SubCell"/>
</dbReference>
<evidence type="ECO:0000313" key="15">
    <source>
        <dbReference type="EMBL" id="PCH34884.1"/>
    </source>
</evidence>
<dbReference type="Gene3D" id="1.10.630.10">
    <property type="entry name" value="Cytochrome P450"/>
    <property type="match status" value="1"/>
</dbReference>
<evidence type="ECO:0000256" key="6">
    <source>
        <dbReference type="ARBA" id="ARBA00022692"/>
    </source>
</evidence>
<organism evidence="15 16">
    <name type="scientific">Wolfiporia cocos (strain MD-104)</name>
    <name type="common">Brown rot fungus</name>
    <dbReference type="NCBI Taxonomy" id="742152"/>
    <lineage>
        <taxon>Eukaryota</taxon>
        <taxon>Fungi</taxon>
        <taxon>Dikarya</taxon>
        <taxon>Basidiomycota</taxon>
        <taxon>Agaricomycotina</taxon>
        <taxon>Agaricomycetes</taxon>
        <taxon>Polyporales</taxon>
        <taxon>Phaeolaceae</taxon>
        <taxon>Wolfiporia</taxon>
    </lineage>
</organism>
<dbReference type="EMBL" id="KB467832">
    <property type="protein sequence ID" value="PCH34884.1"/>
    <property type="molecule type" value="Genomic_DNA"/>
</dbReference>
<sequence length="471" mass="52694">MSARGRHRLPPGPTLLPLIGNALHVPQDYPWLTYSEWANIYGDIIHLDVLGKSLIIINSEEIAKDLLDKRSAKYSDRPRLVTGFDRFFVLQPYNDQWRNRRRIMAQGFSQTNIGAYHGIQEAAACRLVSSIIDDPNGYVSHIKLNIASIIVRATYGYDAKHLDDPMIAIPLKSMQNFDEASVPAVRYLPSWLPGTEFMKVAKRMRQEGYNATWNIYLWCKKNLGTSVLTPSLCASILSNTEDTLSKEDEANLAWSASTAMGGGLDTNMSIILTFILAMIHYPEVQKRAQAEIDTVIGTDKLPTISDRPSLPYVRSVIAETFRWQPPVPLCVVHSMSEADEYHGFHLPNGSMVIPNVWHMLHDPRQYPEPMAFKPERFRNDDAQMARAIGLAFGFGRRACPGSHFAEGSVFAIIATILACCDISPALDAHGNAIIPDVEYTSGLIVFPKDFKCDIKPRSSQARSLLTQTVEM</sequence>
<protein>
    <submittedName>
        <fullName evidence="15">Cytochrome P450</fullName>
    </submittedName>
</protein>
<evidence type="ECO:0000256" key="2">
    <source>
        <dbReference type="ARBA" id="ARBA00004167"/>
    </source>
</evidence>
<dbReference type="Pfam" id="PF00067">
    <property type="entry name" value="p450"/>
    <property type="match status" value="1"/>
</dbReference>
<evidence type="ECO:0000256" key="7">
    <source>
        <dbReference type="ARBA" id="ARBA00022723"/>
    </source>
</evidence>
<evidence type="ECO:0000256" key="14">
    <source>
        <dbReference type="RuleBase" id="RU000461"/>
    </source>
</evidence>
<evidence type="ECO:0000256" key="5">
    <source>
        <dbReference type="ARBA" id="ARBA00022617"/>
    </source>
</evidence>
<evidence type="ECO:0000256" key="13">
    <source>
        <dbReference type="PIRSR" id="PIRSR602401-1"/>
    </source>
</evidence>
<dbReference type="SUPFAM" id="SSF48264">
    <property type="entry name" value="Cytochrome P450"/>
    <property type="match status" value="1"/>
</dbReference>
<keyword evidence="16" id="KW-1185">Reference proteome</keyword>
<keyword evidence="5 13" id="KW-0349">Heme</keyword>
<comment type="similarity">
    <text evidence="4 14">Belongs to the cytochrome P450 family.</text>
</comment>
<accession>A0A2H3JDV9</accession>
<evidence type="ECO:0000256" key="8">
    <source>
        <dbReference type="ARBA" id="ARBA00022989"/>
    </source>
</evidence>
<dbReference type="PROSITE" id="PS00086">
    <property type="entry name" value="CYTOCHROME_P450"/>
    <property type="match status" value="1"/>
</dbReference>
<reference evidence="15 16" key="1">
    <citation type="journal article" date="2012" name="Science">
        <title>The Paleozoic origin of enzymatic lignin decomposition reconstructed from 31 fungal genomes.</title>
        <authorList>
            <person name="Floudas D."/>
            <person name="Binder M."/>
            <person name="Riley R."/>
            <person name="Barry K."/>
            <person name="Blanchette R.A."/>
            <person name="Henrissat B."/>
            <person name="Martinez A.T."/>
            <person name="Otillar R."/>
            <person name="Spatafora J.W."/>
            <person name="Yadav J.S."/>
            <person name="Aerts A."/>
            <person name="Benoit I."/>
            <person name="Boyd A."/>
            <person name="Carlson A."/>
            <person name="Copeland A."/>
            <person name="Coutinho P.M."/>
            <person name="de Vries R.P."/>
            <person name="Ferreira P."/>
            <person name="Findley K."/>
            <person name="Foster B."/>
            <person name="Gaskell J."/>
            <person name="Glotzer D."/>
            <person name="Gorecki P."/>
            <person name="Heitman J."/>
            <person name="Hesse C."/>
            <person name="Hori C."/>
            <person name="Igarashi K."/>
            <person name="Jurgens J.A."/>
            <person name="Kallen N."/>
            <person name="Kersten P."/>
            <person name="Kohler A."/>
            <person name="Kuees U."/>
            <person name="Kumar T.K.A."/>
            <person name="Kuo A."/>
            <person name="LaButti K."/>
            <person name="Larrondo L.F."/>
            <person name="Lindquist E."/>
            <person name="Ling A."/>
            <person name="Lombard V."/>
            <person name="Lucas S."/>
            <person name="Lundell T."/>
            <person name="Martin R."/>
            <person name="McLaughlin D.J."/>
            <person name="Morgenstern I."/>
            <person name="Morin E."/>
            <person name="Murat C."/>
            <person name="Nagy L.G."/>
            <person name="Nolan M."/>
            <person name="Ohm R.A."/>
            <person name="Patyshakuliyeva A."/>
            <person name="Rokas A."/>
            <person name="Ruiz-Duenas F.J."/>
            <person name="Sabat G."/>
            <person name="Salamov A."/>
            <person name="Samejima M."/>
            <person name="Schmutz J."/>
            <person name="Slot J.C."/>
            <person name="St John F."/>
            <person name="Stenlid J."/>
            <person name="Sun H."/>
            <person name="Sun S."/>
            <person name="Syed K."/>
            <person name="Tsang A."/>
            <person name="Wiebenga A."/>
            <person name="Young D."/>
            <person name="Pisabarro A."/>
            <person name="Eastwood D.C."/>
            <person name="Martin F."/>
            <person name="Cullen D."/>
            <person name="Grigoriev I.V."/>
            <person name="Hibbett D.S."/>
        </authorList>
    </citation>
    <scope>NUCLEOTIDE SEQUENCE [LARGE SCALE GENOMIC DNA]</scope>
    <source>
        <strain evidence="15 16">MD-104</strain>
    </source>
</reference>